<protein>
    <submittedName>
        <fullName evidence="1">Uncharacterized protein</fullName>
    </submittedName>
</protein>
<organism evidence="1 2">
    <name type="scientific">Cupriavidus oxalaticus</name>
    <dbReference type="NCBI Taxonomy" id="96344"/>
    <lineage>
        <taxon>Bacteria</taxon>
        <taxon>Pseudomonadati</taxon>
        <taxon>Pseudomonadota</taxon>
        <taxon>Betaproteobacteria</taxon>
        <taxon>Burkholderiales</taxon>
        <taxon>Burkholderiaceae</taxon>
        <taxon>Cupriavidus</taxon>
    </lineage>
</organism>
<gene>
    <name evidence="1" type="ORF">E0W60_34045</name>
</gene>
<dbReference type="OrthoDB" id="9134982at2"/>
<proteinExistence type="predicted"/>
<sequence length="94" mass="10666">MRYEPELLETHPLDRPIFIAAALRGWRLQRTADAYALYQRRGETLVLLADGLSFKDVANRFGAAGTTTLRQAVERDGLIWPDTFEEFLALASKI</sequence>
<reference evidence="1 2" key="1">
    <citation type="submission" date="2019-03" db="EMBL/GenBank/DDBJ databases">
        <title>Efficiently degradation of phenoxyalkanoic acid herbicides by Cupriavidus oxalaticus strain X32.</title>
        <authorList>
            <person name="Sheng X."/>
        </authorList>
    </citation>
    <scope>NUCLEOTIDE SEQUENCE [LARGE SCALE GENOMIC DNA]</scope>
    <source>
        <strain evidence="1 2">X32</strain>
        <plasmid evidence="1 2">unnamed2</plasmid>
    </source>
</reference>
<evidence type="ECO:0000313" key="1">
    <source>
        <dbReference type="EMBL" id="QBY56076.1"/>
    </source>
</evidence>
<accession>A0A4P7LIU0</accession>
<name>A0A4P7LIU0_9BURK</name>
<dbReference type="KEGG" id="cox:E0W60_34045"/>
<geneLocation type="plasmid" evidence="1">
    <name>unnamed2</name>
</geneLocation>
<evidence type="ECO:0000313" key="2">
    <source>
        <dbReference type="Proteomes" id="UP000295294"/>
    </source>
</evidence>
<dbReference type="RefSeq" id="WP_135707244.1">
    <property type="nucleotide sequence ID" value="NZ_CP038637.1"/>
</dbReference>
<dbReference type="AlphaFoldDB" id="A0A4P7LIU0"/>
<dbReference type="EMBL" id="CP038637">
    <property type="protein sequence ID" value="QBY56076.1"/>
    <property type="molecule type" value="Genomic_DNA"/>
</dbReference>
<keyword evidence="1" id="KW-0614">Plasmid</keyword>
<dbReference type="Proteomes" id="UP000295294">
    <property type="component" value="Plasmid unnamed2"/>
</dbReference>